<dbReference type="InterPro" id="IPR006016">
    <property type="entry name" value="UspA"/>
</dbReference>
<gene>
    <name evidence="3" type="ORF">SAMN04515672_4009</name>
</gene>
<evidence type="ECO:0000313" key="3">
    <source>
        <dbReference type="EMBL" id="SDK80607.1"/>
    </source>
</evidence>
<sequence>MHTILLPIDESETRSRRAARTVIDLPGGPEEKAVVLLNVSEETKQPWLQEFESQRAEGRAEPELPASTEAARALLAEAGIDVDTRLERGDITENILAVAEEIDADSIVMSGRKKSATGKVLFGSVTQSVLLSADRPVTVLMSDD</sequence>
<dbReference type="InterPro" id="IPR014729">
    <property type="entry name" value="Rossmann-like_a/b/a_fold"/>
</dbReference>
<evidence type="ECO:0000256" key="1">
    <source>
        <dbReference type="ARBA" id="ARBA00008791"/>
    </source>
</evidence>
<dbReference type="CDD" id="cd00293">
    <property type="entry name" value="USP-like"/>
    <property type="match status" value="1"/>
</dbReference>
<keyword evidence="4" id="KW-1185">Reference proteome</keyword>
<proteinExistence type="inferred from homology"/>
<accession>A0A1G9EWP4</accession>
<reference evidence="4" key="1">
    <citation type="submission" date="2016-10" db="EMBL/GenBank/DDBJ databases">
        <authorList>
            <person name="Varghese N."/>
            <person name="Submissions S."/>
        </authorList>
    </citation>
    <scope>NUCLEOTIDE SEQUENCE [LARGE SCALE GENOMIC DNA]</scope>
    <source>
        <strain evidence="4">B4,CECT 8067,JCM 17497</strain>
    </source>
</reference>
<dbReference type="STRING" id="1095776.SAMN04515672_4009"/>
<organism evidence="3 4">
    <name type="scientific">Natronorubrum texcoconense</name>
    <dbReference type="NCBI Taxonomy" id="1095776"/>
    <lineage>
        <taxon>Archaea</taxon>
        <taxon>Methanobacteriati</taxon>
        <taxon>Methanobacteriota</taxon>
        <taxon>Stenosarchaea group</taxon>
        <taxon>Halobacteria</taxon>
        <taxon>Halobacteriales</taxon>
        <taxon>Natrialbaceae</taxon>
        <taxon>Natronorubrum</taxon>
    </lineage>
</organism>
<comment type="similarity">
    <text evidence="1">Belongs to the universal stress protein A family.</text>
</comment>
<dbReference type="Gene3D" id="3.40.50.620">
    <property type="entry name" value="HUPs"/>
    <property type="match status" value="1"/>
</dbReference>
<dbReference type="Pfam" id="PF00582">
    <property type="entry name" value="Usp"/>
    <property type="match status" value="1"/>
</dbReference>
<protein>
    <submittedName>
        <fullName evidence="3">Nucleotide-binding universal stress protein, UspA family</fullName>
    </submittedName>
</protein>
<feature type="domain" description="UspA" evidence="2">
    <location>
        <begin position="2"/>
        <end position="139"/>
    </location>
</feature>
<name>A0A1G9EWP4_9EURY</name>
<dbReference type="OrthoDB" id="281037at2157"/>
<dbReference type="Proteomes" id="UP000198882">
    <property type="component" value="Unassembled WGS sequence"/>
</dbReference>
<dbReference type="PANTHER" id="PTHR46268:SF6">
    <property type="entry name" value="UNIVERSAL STRESS PROTEIN UP12"/>
    <property type="match status" value="1"/>
</dbReference>
<dbReference type="RefSeq" id="WP_090310995.1">
    <property type="nucleotide sequence ID" value="NZ_FNFE01000007.1"/>
</dbReference>
<dbReference type="SUPFAM" id="SSF52402">
    <property type="entry name" value="Adenine nucleotide alpha hydrolases-like"/>
    <property type="match status" value="1"/>
</dbReference>
<evidence type="ECO:0000313" key="4">
    <source>
        <dbReference type="Proteomes" id="UP000198882"/>
    </source>
</evidence>
<dbReference type="PANTHER" id="PTHR46268">
    <property type="entry name" value="STRESS RESPONSE PROTEIN NHAX"/>
    <property type="match status" value="1"/>
</dbReference>
<dbReference type="PRINTS" id="PR01438">
    <property type="entry name" value="UNVRSLSTRESS"/>
</dbReference>
<dbReference type="AlphaFoldDB" id="A0A1G9EWP4"/>
<dbReference type="EMBL" id="FNFE01000007">
    <property type="protein sequence ID" value="SDK80607.1"/>
    <property type="molecule type" value="Genomic_DNA"/>
</dbReference>
<evidence type="ECO:0000259" key="2">
    <source>
        <dbReference type="Pfam" id="PF00582"/>
    </source>
</evidence>
<dbReference type="InterPro" id="IPR006015">
    <property type="entry name" value="Universal_stress_UspA"/>
</dbReference>